<feature type="compositionally biased region" description="Polar residues" evidence="2">
    <location>
        <begin position="321"/>
        <end position="335"/>
    </location>
</feature>
<sequence>MVKNNGDGASKMSSTPTTIMTDALGAFNKAANHAVSATPSFQPLANFIAVAEKQAATLVARAVAEADEARQERDEAVEALNAIKLERKEWQRRVDGWKTSIDKSDMTIDHQNEVIAQLREEASQWKGQLLRHEETSRREAQDWKEQYLKAEQERTRLAARVDELVAEQLSWNTHTNAHNTPYAGRTPYSELPHATSSKRASTATALPTPQRAGGSRSVPPAFDDHEEPQPRKTKAASTKPSSTRADPSQSRTAESQAGPSNPRLPKVKTNGTPVARPSTAPRASMSQTFEPVRVIRRVQAVVEVPVKEESDDEAEGLLSGDSASEYEQPQKSAGRTPSKPKAKRRSSIKSKPTVESDDDDYEPPSRTPARRKPHAEADSEDELALPLGVDDDDDSHSTRRATFSEKNTPQRPRTTAASSRSATNTKKRKLDNDATASRGTATKVAKK</sequence>
<dbReference type="EMBL" id="RWJN01000013">
    <property type="protein sequence ID" value="TCD70883.1"/>
    <property type="molecule type" value="Genomic_DNA"/>
</dbReference>
<name>A0A4R0RTV3_9APHY</name>
<feature type="compositionally biased region" description="Polar residues" evidence="2">
    <location>
        <begin position="400"/>
        <end position="410"/>
    </location>
</feature>
<feature type="compositionally biased region" description="Low complexity" evidence="2">
    <location>
        <begin position="194"/>
        <end position="205"/>
    </location>
</feature>
<dbReference type="Proteomes" id="UP000292702">
    <property type="component" value="Unassembled WGS sequence"/>
</dbReference>
<comment type="caution">
    <text evidence="3">The sequence shown here is derived from an EMBL/GenBank/DDBJ whole genome shotgun (WGS) entry which is preliminary data.</text>
</comment>
<dbReference type="AlphaFoldDB" id="A0A4R0RTV3"/>
<accession>A0A4R0RTV3</accession>
<feature type="region of interest" description="Disordered" evidence="2">
    <location>
        <begin position="175"/>
        <end position="447"/>
    </location>
</feature>
<reference evidence="3 4" key="1">
    <citation type="submission" date="2018-11" db="EMBL/GenBank/DDBJ databases">
        <title>Genome assembly of Steccherinum ochraceum LE-BIN_3174, the white-rot fungus of the Steccherinaceae family (The Residual Polyporoid clade, Polyporales, Basidiomycota).</title>
        <authorList>
            <person name="Fedorova T.V."/>
            <person name="Glazunova O.A."/>
            <person name="Landesman E.O."/>
            <person name="Moiseenko K.V."/>
            <person name="Psurtseva N.V."/>
            <person name="Savinova O.S."/>
            <person name="Shakhova N.V."/>
            <person name="Tyazhelova T.V."/>
            <person name="Vasina D.V."/>
        </authorList>
    </citation>
    <scope>NUCLEOTIDE SEQUENCE [LARGE SCALE GENOMIC DNA]</scope>
    <source>
        <strain evidence="3 4">LE-BIN_3174</strain>
    </source>
</reference>
<dbReference type="STRING" id="92696.A0A4R0RTV3"/>
<feature type="compositionally biased region" description="Basic residues" evidence="2">
    <location>
        <begin position="338"/>
        <end position="348"/>
    </location>
</feature>
<feature type="compositionally biased region" description="Acidic residues" evidence="2">
    <location>
        <begin position="378"/>
        <end position="394"/>
    </location>
</feature>
<evidence type="ECO:0000313" key="3">
    <source>
        <dbReference type="EMBL" id="TCD70883.1"/>
    </source>
</evidence>
<feature type="compositionally biased region" description="Low complexity" evidence="2">
    <location>
        <begin position="411"/>
        <end position="423"/>
    </location>
</feature>
<evidence type="ECO:0000256" key="2">
    <source>
        <dbReference type="SAM" id="MobiDB-lite"/>
    </source>
</evidence>
<proteinExistence type="predicted"/>
<keyword evidence="1" id="KW-0175">Coiled coil</keyword>
<evidence type="ECO:0000256" key="1">
    <source>
        <dbReference type="SAM" id="Coils"/>
    </source>
</evidence>
<evidence type="ECO:0000313" key="4">
    <source>
        <dbReference type="Proteomes" id="UP000292702"/>
    </source>
</evidence>
<dbReference type="OrthoDB" id="3269067at2759"/>
<feature type="coiled-coil region" evidence="1">
    <location>
        <begin position="59"/>
        <end position="167"/>
    </location>
</feature>
<keyword evidence="4" id="KW-1185">Reference proteome</keyword>
<protein>
    <submittedName>
        <fullName evidence="3">Uncharacterized protein</fullName>
    </submittedName>
</protein>
<organism evidence="3 4">
    <name type="scientific">Steccherinum ochraceum</name>
    <dbReference type="NCBI Taxonomy" id="92696"/>
    <lineage>
        <taxon>Eukaryota</taxon>
        <taxon>Fungi</taxon>
        <taxon>Dikarya</taxon>
        <taxon>Basidiomycota</taxon>
        <taxon>Agaricomycotina</taxon>
        <taxon>Agaricomycetes</taxon>
        <taxon>Polyporales</taxon>
        <taxon>Steccherinaceae</taxon>
        <taxon>Steccherinum</taxon>
    </lineage>
</organism>
<gene>
    <name evidence="3" type="ORF">EIP91_001191</name>
</gene>
<feature type="compositionally biased region" description="Polar residues" evidence="2">
    <location>
        <begin position="235"/>
        <end position="259"/>
    </location>
</feature>